<comment type="caution">
    <text evidence="1">The sequence shown here is derived from an EMBL/GenBank/DDBJ whole genome shotgun (WGS) entry which is preliminary data.</text>
</comment>
<organism evidence="1 2">
    <name type="scientific">Solemya velesiana gill symbiont</name>
    <dbReference type="NCBI Taxonomy" id="1918948"/>
    <lineage>
        <taxon>Bacteria</taxon>
        <taxon>Pseudomonadati</taxon>
        <taxon>Pseudomonadota</taxon>
        <taxon>Gammaproteobacteria</taxon>
        <taxon>sulfur-oxidizing symbionts</taxon>
    </lineage>
</organism>
<accession>A0A1T2KP22</accession>
<protein>
    <submittedName>
        <fullName evidence="1">Uncharacterized protein</fullName>
    </submittedName>
</protein>
<name>A0A1T2KP22_9GAMM</name>
<dbReference type="EMBL" id="MPRJ01000105">
    <property type="protein sequence ID" value="OOZ34629.1"/>
    <property type="molecule type" value="Genomic_DNA"/>
</dbReference>
<keyword evidence="2" id="KW-1185">Reference proteome</keyword>
<evidence type="ECO:0000313" key="2">
    <source>
        <dbReference type="Proteomes" id="UP000190896"/>
    </source>
</evidence>
<dbReference type="AlphaFoldDB" id="A0A1T2KP22"/>
<proteinExistence type="predicted"/>
<sequence>MGLLNKESVRLWMTDSGQINAFKSKQAALGVQILALHLTLLSPDSDSAQLFLDRLVVNRALDSQ</sequence>
<gene>
    <name evidence="1" type="ORF">BOW51_11955</name>
</gene>
<evidence type="ECO:0000313" key="1">
    <source>
        <dbReference type="EMBL" id="OOZ34629.1"/>
    </source>
</evidence>
<reference evidence="1 2" key="1">
    <citation type="submission" date="2016-11" db="EMBL/GenBank/DDBJ databases">
        <title>Mixed transmission modes and dynamic genome evolution in an obligate animal-bacterial symbiosis.</title>
        <authorList>
            <person name="Russell S.L."/>
            <person name="Corbett-Detig R.B."/>
            <person name="Cavanaugh C.M."/>
        </authorList>
    </citation>
    <scope>NUCLEOTIDE SEQUENCE [LARGE SCALE GENOMIC DNA]</scope>
    <source>
        <strain evidence="1">Se-Cadez</strain>
    </source>
</reference>
<dbReference type="Proteomes" id="UP000190896">
    <property type="component" value="Unassembled WGS sequence"/>
</dbReference>